<evidence type="ECO:0000313" key="3">
    <source>
        <dbReference type="Proteomes" id="UP000016932"/>
    </source>
</evidence>
<dbReference type="OrthoDB" id="3643542at2759"/>
<dbReference type="EMBL" id="KB446556">
    <property type="protein sequence ID" value="EME85682.1"/>
    <property type="molecule type" value="Genomic_DNA"/>
</dbReference>
<dbReference type="GeneID" id="19341961"/>
<proteinExistence type="predicted"/>
<sequence length="252" mass="28400">MSYLLKFEHGAPEVEELKKWLRGYITRIDYLTNPSPPLEHLRTALILACKEISQILDLQMESVIRTAKQPDSCIEIEDNDFWESRMIDFDGMLQNDGKDIRGMEKEDVIAFLEASKDEIEWLQHEMRRLDLHIDNARDAIREGRRRSFAYAPTPRKGGEGESVPSEIADAAAKQFEDASDAQKQRSVTPQREMGPADATSGNVEMRDGDDRMRRSTTPERRLGGSGVGVEEGEVKSEDERRDSGGGGGDAEE</sequence>
<dbReference type="RefSeq" id="XP_007922857.1">
    <property type="nucleotide sequence ID" value="XM_007924666.1"/>
</dbReference>
<reference evidence="2 3" key="1">
    <citation type="journal article" date="2012" name="PLoS Pathog.">
        <title>Diverse lifestyles and strategies of plant pathogenesis encoded in the genomes of eighteen Dothideomycetes fungi.</title>
        <authorList>
            <person name="Ohm R.A."/>
            <person name="Feau N."/>
            <person name="Henrissat B."/>
            <person name="Schoch C.L."/>
            <person name="Horwitz B.A."/>
            <person name="Barry K.W."/>
            <person name="Condon B.J."/>
            <person name="Copeland A.C."/>
            <person name="Dhillon B."/>
            <person name="Glaser F."/>
            <person name="Hesse C.N."/>
            <person name="Kosti I."/>
            <person name="LaButti K."/>
            <person name="Lindquist E.A."/>
            <person name="Lucas S."/>
            <person name="Salamov A.A."/>
            <person name="Bradshaw R.E."/>
            <person name="Ciuffetti L."/>
            <person name="Hamelin R.C."/>
            <person name="Kema G.H.J."/>
            <person name="Lawrence C."/>
            <person name="Scott J.A."/>
            <person name="Spatafora J.W."/>
            <person name="Turgeon B.G."/>
            <person name="de Wit P.J.G.M."/>
            <person name="Zhong S."/>
            <person name="Goodwin S.B."/>
            <person name="Grigoriev I.V."/>
        </authorList>
    </citation>
    <scope>NUCLEOTIDE SEQUENCE [LARGE SCALE GENOMIC DNA]</scope>
    <source>
        <strain evidence="2 3">CIRAD86</strain>
    </source>
</reference>
<evidence type="ECO:0000256" key="1">
    <source>
        <dbReference type="SAM" id="MobiDB-lite"/>
    </source>
</evidence>
<gene>
    <name evidence="2" type="ORF">MYCFIDRAFT_82577</name>
</gene>
<feature type="compositionally biased region" description="Basic and acidic residues" evidence="1">
    <location>
        <begin position="204"/>
        <end position="222"/>
    </location>
</feature>
<dbReference type="VEuPathDB" id="FungiDB:MYCFIDRAFT_82577"/>
<dbReference type="Proteomes" id="UP000016932">
    <property type="component" value="Unassembled WGS sequence"/>
</dbReference>
<accession>M3B8N0</accession>
<evidence type="ECO:0000313" key="2">
    <source>
        <dbReference type="EMBL" id="EME85682.1"/>
    </source>
</evidence>
<dbReference type="KEGG" id="pfj:MYCFIDRAFT_82577"/>
<feature type="compositionally biased region" description="Basic and acidic residues" evidence="1">
    <location>
        <begin position="174"/>
        <end position="183"/>
    </location>
</feature>
<organism evidence="2 3">
    <name type="scientific">Pseudocercospora fijiensis (strain CIRAD86)</name>
    <name type="common">Black leaf streak disease fungus</name>
    <name type="synonym">Mycosphaerella fijiensis</name>
    <dbReference type="NCBI Taxonomy" id="383855"/>
    <lineage>
        <taxon>Eukaryota</taxon>
        <taxon>Fungi</taxon>
        <taxon>Dikarya</taxon>
        <taxon>Ascomycota</taxon>
        <taxon>Pezizomycotina</taxon>
        <taxon>Dothideomycetes</taxon>
        <taxon>Dothideomycetidae</taxon>
        <taxon>Mycosphaerellales</taxon>
        <taxon>Mycosphaerellaceae</taxon>
        <taxon>Pseudocercospora</taxon>
    </lineage>
</organism>
<keyword evidence="3" id="KW-1185">Reference proteome</keyword>
<dbReference type="AlphaFoldDB" id="M3B8N0"/>
<dbReference type="eggNOG" id="ENOG502T8QZ">
    <property type="taxonomic scope" value="Eukaryota"/>
</dbReference>
<name>M3B8N0_PSEFD</name>
<feature type="compositionally biased region" description="Basic and acidic residues" evidence="1">
    <location>
        <begin position="232"/>
        <end position="243"/>
    </location>
</feature>
<feature type="region of interest" description="Disordered" evidence="1">
    <location>
        <begin position="173"/>
        <end position="252"/>
    </location>
</feature>
<dbReference type="HOGENOM" id="CLU_1103182_0_0_1"/>
<protein>
    <submittedName>
        <fullName evidence="2">Uncharacterized protein</fullName>
    </submittedName>
</protein>